<accession>A0A3N1DCC9</accession>
<dbReference type="Proteomes" id="UP000272400">
    <property type="component" value="Unassembled WGS sequence"/>
</dbReference>
<keyword evidence="4" id="KW-1185">Reference proteome</keyword>
<gene>
    <name evidence="3" type="ORF">EDD29_8517</name>
</gene>
<reference evidence="3 4" key="1">
    <citation type="submission" date="2018-11" db="EMBL/GenBank/DDBJ databases">
        <title>Sequencing the genomes of 1000 actinobacteria strains.</title>
        <authorList>
            <person name="Klenk H.-P."/>
        </authorList>
    </citation>
    <scope>NUCLEOTIDE SEQUENCE [LARGE SCALE GENOMIC DNA]</scope>
    <source>
        <strain evidence="3 4">DSM 44254</strain>
    </source>
</reference>
<dbReference type="OrthoDB" id="7949713at2"/>
<feature type="compositionally biased region" description="Low complexity" evidence="1">
    <location>
        <begin position="29"/>
        <end position="41"/>
    </location>
</feature>
<organism evidence="3 4">
    <name type="scientific">Actinocorallia herbida</name>
    <dbReference type="NCBI Taxonomy" id="58109"/>
    <lineage>
        <taxon>Bacteria</taxon>
        <taxon>Bacillati</taxon>
        <taxon>Actinomycetota</taxon>
        <taxon>Actinomycetes</taxon>
        <taxon>Streptosporangiales</taxon>
        <taxon>Thermomonosporaceae</taxon>
        <taxon>Actinocorallia</taxon>
    </lineage>
</organism>
<evidence type="ECO:0000256" key="2">
    <source>
        <dbReference type="SAM" id="SignalP"/>
    </source>
</evidence>
<protein>
    <recommendedName>
        <fullName evidence="5">Subtilisin inhibitor-like</fullName>
    </recommendedName>
</protein>
<evidence type="ECO:0000313" key="3">
    <source>
        <dbReference type="EMBL" id="ROO90778.1"/>
    </source>
</evidence>
<dbReference type="AlphaFoldDB" id="A0A3N1DCC9"/>
<evidence type="ECO:0000256" key="1">
    <source>
        <dbReference type="SAM" id="MobiDB-lite"/>
    </source>
</evidence>
<dbReference type="EMBL" id="RJKE01000001">
    <property type="protein sequence ID" value="ROO90778.1"/>
    <property type="molecule type" value="Genomic_DNA"/>
</dbReference>
<keyword evidence="2" id="KW-0732">Signal</keyword>
<feature type="signal peptide" evidence="2">
    <location>
        <begin position="1"/>
        <end position="20"/>
    </location>
</feature>
<feature type="chain" id="PRO_5018088771" description="Subtilisin inhibitor-like" evidence="2">
    <location>
        <begin position="21"/>
        <end position="175"/>
    </location>
</feature>
<name>A0A3N1DCC9_9ACTN</name>
<feature type="region of interest" description="Disordered" evidence="1">
    <location>
        <begin position="22"/>
        <end position="47"/>
    </location>
</feature>
<feature type="region of interest" description="Disordered" evidence="1">
    <location>
        <begin position="124"/>
        <end position="175"/>
    </location>
</feature>
<evidence type="ECO:0000313" key="4">
    <source>
        <dbReference type="Proteomes" id="UP000272400"/>
    </source>
</evidence>
<sequence>MRLITGIALSLLLAGTTACGGSDEGPKVATAGGTPTTSASAQAEEGSPTAYAACMRENGIPMDDPKTDAEGHTRFELKIPEGMDKAKVDAAQEKCRSLLPNGGDMSQNDPEQREKMLEMSRCMRDNGYPKFPDPNADGGINITPDMGIEPDDPAFEAAQKKCQPSDAGPRLESEN</sequence>
<dbReference type="PROSITE" id="PS51257">
    <property type="entry name" value="PROKAR_LIPOPROTEIN"/>
    <property type="match status" value="1"/>
</dbReference>
<evidence type="ECO:0008006" key="5">
    <source>
        <dbReference type="Google" id="ProtNLM"/>
    </source>
</evidence>
<proteinExistence type="predicted"/>
<dbReference type="RefSeq" id="WP_123669687.1">
    <property type="nucleotide sequence ID" value="NZ_RJKE01000001.1"/>
</dbReference>
<comment type="caution">
    <text evidence="3">The sequence shown here is derived from an EMBL/GenBank/DDBJ whole genome shotgun (WGS) entry which is preliminary data.</text>
</comment>